<evidence type="ECO:0008006" key="3">
    <source>
        <dbReference type="Google" id="ProtNLM"/>
    </source>
</evidence>
<name>A0A1I3VLE0_9GAMM</name>
<dbReference type="EMBL" id="FOSD01000003">
    <property type="protein sequence ID" value="SFJ94971.1"/>
    <property type="molecule type" value="Genomic_DNA"/>
</dbReference>
<proteinExistence type="predicted"/>
<reference evidence="1 2" key="1">
    <citation type="submission" date="2016-10" db="EMBL/GenBank/DDBJ databases">
        <authorList>
            <person name="Varghese N."/>
            <person name="Submissions S."/>
        </authorList>
    </citation>
    <scope>NUCLEOTIDE SEQUENCE [LARGE SCALE GENOMIC DNA]</scope>
    <source>
        <strain evidence="1 2">YR512</strain>
    </source>
</reference>
<organism evidence="1 2">
    <name type="scientific">Candidatus Pantoea symbiotica</name>
    <dbReference type="NCBI Taxonomy" id="1884370"/>
    <lineage>
        <taxon>Bacteria</taxon>
        <taxon>Pseudomonadati</taxon>
        <taxon>Pseudomonadota</taxon>
        <taxon>Gammaproteobacteria</taxon>
        <taxon>Enterobacterales</taxon>
        <taxon>Erwiniaceae</taxon>
        <taxon>Pantoea</taxon>
    </lineage>
</organism>
<dbReference type="SUPFAM" id="SSF53474">
    <property type="entry name" value="alpha/beta-Hydrolases"/>
    <property type="match status" value="1"/>
</dbReference>
<sequence>MDSIKISEKKSAKNVLIVFSARNTPKGKFTFSKRLGRIAATKIFINDYSNDWYQNGVPDIPDHKELVQFLKEKIKLYKKKGGQVWILGSSMGAYGALKFGSALAADRIVAFSPEVQLGMKFSKSAENNVPYSDEDVDLSSVSYKKSADVIIISNDGDPVDYYSATKLKNGIENSKVYSLRNFKHNILGELTKTYNIDNLLYEMVSKGSSKGLWSLEKSKLYKDNTIEAFKEINENLVTGKEFNDSYIKTIEAFIKDAPNWGYINYLYAMCLDKKGFYCAATKYYEACRELSPYLGRPIVRLAEIYFNRNDLDSVLRLLEPFCRSKHHVKAVSTLAKSYMKMGLNDTAIETCAHFINHTKSQKDKLLIQTLKKEIENIE</sequence>
<comment type="caution">
    <text evidence="1">The sequence shown here is derived from an EMBL/GenBank/DDBJ whole genome shotgun (WGS) entry which is preliminary data.</text>
</comment>
<dbReference type="RefSeq" id="WP_008107297.1">
    <property type="nucleotide sequence ID" value="NZ_FOSD01000003.1"/>
</dbReference>
<accession>A0A1I3VLE0</accession>
<dbReference type="InterPro" id="IPR029058">
    <property type="entry name" value="AB_hydrolase_fold"/>
</dbReference>
<dbReference type="SUPFAM" id="SSF48452">
    <property type="entry name" value="TPR-like"/>
    <property type="match status" value="1"/>
</dbReference>
<dbReference type="Gene3D" id="3.40.50.1820">
    <property type="entry name" value="alpha/beta hydrolase"/>
    <property type="match status" value="1"/>
</dbReference>
<dbReference type="Proteomes" id="UP000198841">
    <property type="component" value="Unassembled WGS sequence"/>
</dbReference>
<dbReference type="Gene3D" id="1.25.40.10">
    <property type="entry name" value="Tetratricopeptide repeat domain"/>
    <property type="match status" value="1"/>
</dbReference>
<evidence type="ECO:0000313" key="2">
    <source>
        <dbReference type="Proteomes" id="UP000198841"/>
    </source>
</evidence>
<dbReference type="InterPro" id="IPR011990">
    <property type="entry name" value="TPR-like_helical_dom_sf"/>
</dbReference>
<keyword evidence="2" id="KW-1185">Reference proteome</keyword>
<gene>
    <name evidence="1" type="ORF">SAMN05518863_103427</name>
</gene>
<evidence type="ECO:0000313" key="1">
    <source>
        <dbReference type="EMBL" id="SFJ94971.1"/>
    </source>
</evidence>
<protein>
    <recommendedName>
        <fullName evidence="3">Alpha/beta hydrolase</fullName>
    </recommendedName>
</protein>